<reference evidence="3" key="1">
    <citation type="journal article" date="2011" name="PLoS ONE">
        <title>A deep insight into the sialotranscriptome of the gulf coast tick, Amblyomma maculatum.</title>
        <authorList>
            <person name="Karim S."/>
            <person name="Singh P."/>
            <person name="Ribeiro J.M."/>
        </authorList>
    </citation>
    <scope>NUCLEOTIDE SEQUENCE</scope>
    <source>
        <tissue evidence="3">Salivary gland</tissue>
    </source>
</reference>
<name>G3MHQ4_AMBMU</name>
<accession>G3MHQ4</accession>
<feature type="compositionally biased region" description="Acidic residues" evidence="2">
    <location>
        <begin position="207"/>
        <end position="216"/>
    </location>
</feature>
<dbReference type="Gene3D" id="6.10.250.1050">
    <property type="match status" value="1"/>
</dbReference>
<evidence type="ECO:0000256" key="1">
    <source>
        <dbReference type="ARBA" id="ARBA00005472"/>
    </source>
</evidence>
<protein>
    <recommendedName>
        <fullName evidence="4">Protein phosphatase inhibitor 2</fullName>
    </recommendedName>
</protein>
<dbReference type="PANTHER" id="PTHR12398">
    <property type="entry name" value="PROTEIN PHOSPHATASE INHIBITOR"/>
    <property type="match status" value="1"/>
</dbReference>
<evidence type="ECO:0000313" key="3">
    <source>
        <dbReference type="EMBL" id="AEO33022.1"/>
    </source>
</evidence>
<dbReference type="EMBL" id="JO841405">
    <property type="protein sequence ID" value="AEO33022.1"/>
    <property type="molecule type" value="mRNA"/>
</dbReference>
<dbReference type="GO" id="GO:0009966">
    <property type="term" value="P:regulation of signal transduction"/>
    <property type="evidence" value="ECO:0007669"/>
    <property type="project" value="InterPro"/>
</dbReference>
<dbReference type="PANTHER" id="PTHR12398:SF20">
    <property type="entry name" value="PROTEIN PHOSPHATASE 1 REGULATORY INHIBITOR SUBUNIT 2"/>
    <property type="match status" value="1"/>
</dbReference>
<proteinExistence type="evidence at transcript level"/>
<dbReference type="AlphaFoldDB" id="G3MHQ4"/>
<evidence type="ECO:0000256" key="2">
    <source>
        <dbReference type="SAM" id="MobiDB-lite"/>
    </source>
</evidence>
<comment type="similarity">
    <text evidence="1">Belongs to the protein phosphatase inhibitor 2 family.</text>
</comment>
<feature type="non-terminal residue" evidence="3">
    <location>
        <position position="1"/>
    </location>
</feature>
<feature type="region of interest" description="Disordered" evidence="2">
    <location>
        <begin position="197"/>
        <end position="216"/>
    </location>
</feature>
<organism evidence="3">
    <name type="scientific">Amblyomma maculatum</name>
    <name type="common">Gulf Coast tick</name>
    <dbReference type="NCBI Taxonomy" id="34609"/>
    <lineage>
        <taxon>Eukaryota</taxon>
        <taxon>Metazoa</taxon>
        <taxon>Ecdysozoa</taxon>
        <taxon>Arthropoda</taxon>
        <taxon>Chelicerata</taxon>
        <taxon>Arachnida</taxon>
        <taxon>Acari</taxon>
        <taxon>Parasitiformes</taxon>
        <taxon>Ixodida</taxon>
        <taxon>Ixodoidea</taxon>
        <taxon>Ixodidae</taxon>
        <taxon>Amblyomminae</taxon>
        <taxon>Amblyomma</taxon>
    </lineage>
</organism>
<dbReference type="GO" id="GO:0004864">
    <property type="term" value="F:protein phosphatase inhibitor activity"/>
    <property type="evidence" value="ECO:0007669"/>
    <property type="project" value="InterPro"/>
</dbReference>
<sequence length="216" mass="24257">VADEKKQGDVKLVAASIHCAGADDMSRYTPGGRTYRGYSPQEYLDQAYQQPGYYYTPQGESYNPQSYAPQGYAVAGPSQRGAQGILKPSGSFESRLSAQDLKWDEQNIKETFHPKNKDYGFMIVDEPKTPYNYDMKTDPGGVSPQALAEKIQAATTMQPTALTPAVLVTEDQKKSDEEARAERHRLFEERRKKHYRMERFGAPEDPVAADDDEDDD</sequence>
<dbReference type="Pfam" id="PF04979">
    <property type="entry name" value="IPP-2"/>
    <property type="match status" value="1"/>
</dbReference>
<evidence type="ECO:0008006" key="4">
    <source>
        <dbReference type="Google" id="ProtNLM"/>
    </source>
</evidence>
<dbReference type="InterPro" id="IPR007062">
    <property type="entry name" value="PPI-2"/>
</dbReference>